<dbReference type="InterPro" id="IPR011990">
    <property type="entry name" value="TPR-like_helical_dom_sf"/>
</dbReference>
<feature type="region of interest" description="Disordered" evidence="2">
    <location>
        <begin position="20"/>
        <end position="86"/>
    </location>
</feature>
<evidence type="ECO:0000256" key="4">
    <source>
        <dbReference type="SAM" id="SignalP"/>
    </source>
</evidence>
<comment type="caution">
    <text evidence="5">The sequence shown here is derived from an EMBL/GenBank/DDBJ whole genome shotgun (WGS) entry which is preliminary data.</text>
</comment>
<dbReference type="GO" id="GO:0005789">
    <property type="term" value="C:endoplasmic reticulum membrane"/>
    <property type="evidence" value="ECO:0007669"/>
    <property type="project" value="TreeGrafter"/>
</dbReference>
<feature type="region of interest" description="Disordered" evidence="2">
    <location>
        <begin position="111"/>
        <end position="139"/>
    </location>
</feature>
<dbReference type="Pfam" id="PF08238">
    <property type="entry name" value="Sel1"/>
    <property type="match status" value="11"/>
</dbReference>
<organism evidence="5 6">
    <name type="scientific">Gryllus longicercus</name>
    <dbReference type="NCBI Taxonomy" id="2509291"/>
    <lineage>
        <taxon>Eukaryota</taxon>
        <taxon>Metazoa</taxon>
        <taxon>Ecdysozoa</taxon>
        <taxon>Arthropoda</taxon>
        <taxon>Hexapoda</taxon>
        <taxon>Insecta</taxon>
        <taxon>Pterygota</taxon>
        <taxon>Neoptera</taxon>
        <taxon>Polyneoptera</taxon>
        <taxon>Orthoptera</taxon>
        <taxon>Ensifera</taxon>
        <taxon>Gryllidea</taxon>
        <taxon>Grylloidea</taxon>
        <taxon>Gryllidae</taxon>
        <taxon>Gryllinae</taxon>
        <taxon>Gryllus</taxon>
    </lineage>
</organism>
<name>A0AAN9VL32_9ORTH</name>
<evidence type="ECO:0000256" key="3">
    <source>
        <dbReference type="SAM" id="Phobius"/>
    </source>
</evidence>
<feature type="signal peptide" evidence="4">
    <location>
        <begin position="1"/>
        <end position="20"/>
    </location>
</feature>
<proteinExistence type="inferred from homology"/>
<feature type="compositionally biased region" description="Low complexity" evidence="2">
    <location>
        <begin position="123"/>
        <end position="135"/>
    </location>
</feature>
<keyword evidence="6" id="KW-1185">Reference proteome</keyword>
<comment type="similarity">
    <text evidence="1">Belongs to the sel-1 family.</text>
</comment>
<feature type="chain" id="PRO_5042858944" evidence="4">
    <location>
        <begin position="21"/>
        <end position="725"/>
    </location>
</feature>
<evidence type="ECO:0000256" key="1">
    <source>
        <dbReference type="ARBA" id="ARBA00038101"/>
    </source>
</evidence>
<dbReference type="GO" id="GO:0036503">
    <property type="term" value="P:ERAD pathway"/>
    <property type="evidence" value="ECO:0007669"/>
    <property type="project" value="TreeGrafter"/>
</dbReference>
<feature type="compositionally biased region" description="Basic and acidic residues" evidence="2">
    <location>
        <begin position="21"/>
        <end position="30"/>
    </location>
</feature>
<reference evidence="5 6" key="1">
    <citation type="submission" date="2024-03" db="EMBL/GenBank/DDBJ databases">
        <title>The genome assembly and annotation of the cricket Gryllus longicercus Weissman &amp; Gray.</title>
        <authorList>
            <person name="Szrajer S."/>
            <person name="Gray D."/>
            <person name="Ylla G."/>
        </authorList>
    </citation>
    <scope>NUCLEOTIDE SEQUENCE [LARGE SCALE GENOMIC DNA]</scope>
    <source>
        <strain evidence="5">DAG 2021-001</strain>
        <tissue evidence="5">Whole body minus gut</tissue>
    </source>
</reference>
<protein>
    <submittedName>
        <fullName evidence="5">Uncharacterized protein</fullName>
    </submittedName>
</protein>
<dbReference type="EMBL" id="JAZDUA010000182">
    <property type="protein sequence ID" value="KAK7865236.1"/>
    <property type="molecule type" value="Genomic_DNA"/>
</dbReference>
<dbReference type="AlphaFoldDB" id="A0AAN9VL32"/>
<feature type="transmembrane region" description="Helical" evidence="3">
    <location>
        <begin position="701"/>
        <end position="719"/>
    </location>
</feature>
<accession>A0AAN9VL32</accession>
<dbReference type="InterPro" id="IPR050767">
    <property type="entry name" value="Sel1_AlgK"/>
</dbReference>
<keyword evidence="4" id="KW-0732">Signal</keyword>
<dbReference type="SUPFAM" id="SSF81901">
    <property type="entry name" value="HCP-like"/>
    <property type="match status" value="3"/>
</dbReference>
<keyword evidence="3" id="KW-0472">Membrane</keyword>
<evidence type="ECO:0000313" key="5">
    <source>
        <dbReference type="EMBL" id="KAK7865236.1"/>
    </source>
</evidence>
<keyword evidence="3" id="KW-1133">Transmembrane helix</keyword>
<gene>
    <name evidence="5" type="ORF">R5R35_012363</name>
</gene>
<evidence type="ECO:0000256" key="2">
    <source>
        <dbReference type="SAM" id="MobiDB-lite"/>
    </source>
</evidence>
<dbReference type="Gene3D" id="1.25.40.10">
    <property type="entry name" value="Tetratricopeptide repeat domain"/>
    <property type="match status" value="2"/>
</dbReference>
<dbReference type="Proteomes" id="UP001378592">
    <property type="component" value="Unassembled WGS sequence"/>
</dbReference>
<evidence type="ECO:0000313" key="6">
    <source>
        <dbReference type="Proteomes" id="UP001378592"/>
    </source>
</evidence>
<dbReference type="PANTHER" id="PTHR11102:SF147">
    <property type="entry name" value="SEL1L ADAPTOR SUBUNIT OF ERAD E3 UBIQUITIN LIGASE"/>
    <property type="match status" value="1"/>
</dbReference>
<sequence>MRYKILQLVFLLLLLVGTRAESGKDRKSEDPKEEDEGESKNEEQYDLHSSVMEDIASKAMRIVPAPDLSKVGEGKSEGTSEDEEADLFSKQKKWIREIIAQVEGSEIDIVNDGEEKVSETSEETGTTEASESSPELSPQEKQALELYQGGMAMLNATRPNKAAAYKLLQRAAELGHHGAKIQVAWAQLLGSGLAQDIEAARMVFEELAAVGVADAHMGLGFLYATGISVPVNQARALVYYTFGALGGNTWAQMALGYRYWTGVTVSMSCERALDYYRKVANKVAEEVSLSGGQAVQRVRLLDEFENPGYSSGYFDNDLLEYYQLLAEKGDVQAQVGLGQLHYQGGRGVQQDHQKALHYFLQAADAGNAVAMAFLGKIYLEGSDIVKQDNDTAYKYFKKAADLQNPVGQSGLGLMYLYGKGVDKDYGKAFKYFTQAADHGWVDGQLQLGNMYFRGLGVQRDYKMAIKYFNLASQSGHVLAFYNLAQMHATGTGMMRSCLTAVELFKNVAERGKWGEKLMEAHIHYREGRVDESFLTYSLLAELGYEVAQSNAAFLLDKGDVTLFDQQETYVRALMYWGRAAAQGCSAAQVKLGDYHYYGLGTPIDYEMAATHYRLASEQQHNAQAMFNLGYMHEQGLGMQQDIHLAKRCYDMAAETSADAKVPVALALMKLSMLFTMKYIQEHRWQEWFLLFNLDQTLGSNWDLYLITTLVGLLGIVIYFRRPQIQ</sequence>
<dbReference type="PANTHER" id="PTHR11102">
    <property type="entry name" value="SEL-1-LIKE PROTEIN"/>
    <property type="match status" value="1"/>
</dbReference>
<keyword evidence="3" id="KW-0812">Transmembrane</keyword>
<dbReference type="InterPro" id="IPR006597">
    <property type="entry name" value="Sel1-like"/>
</dbReference>
<dbReference type="SMART" id="SM00671">
    <property type="entry name" value="SEL1"/>
    <property type="match status" value="12"/>
</dbReference>